<evidence type="ECO:0000313" key="2">
    <source>
        <dbReference type="EMBL" id="EPX57307.1"/>
    </source>
</evidence>
<sequence length="46" mass="4940">MSADDSQQVHPLRAPTPLAPPEEGAEAPLRREGLLHGGLEKVRVRG</sequence>
<evidence type="ECO:0000256" key="1">
    <source>
        <dbReference type="SAM" id="MobiDB-lite"/>
    </source>
</evidence>
<gene>
    <name evidence="2" type="ORF">D187_007061</name>
</gene>
<name>S9P515_CYSF2</name>
<proteinExistence type="predicted"/>
<reference evidence="2" key="1">
    <citation type="submission" date="2013-05" db="EMBL/GenBank/DDBJ databases">
        <title>Genome assembly of Cystobacter fuscus DSM 2262.</title>
        <authorList>
            <person name="Sharma G."/>
            <person name="Khatri I."/>
            <person name="Kaur C."/>
            <person name="Mayilraj S."/>
            <person name="Subramanian S."/>
        </authorList>
    </citation>
    <scope>NUCLEOTIDE SEQUENCE [LARGE SCALE GENOMIC DNA]</scope>
    <source>
        <strain evidence="2">DSM 2262</strain>
    </source>
</reference>
<dbReference type="AlphaFoldDB" id="S9P515"/>
<organism evidence="2 3">
    <name type="scientific">Cystobacter fuscus (strain ATCC 25194 / DSM 2262 / NBRC 100088 / M29)</name>
    <dbReference type="NCBI Taxonomy" id="1242864"/>
    <lineage>
        <taxon>Bacteria</taxon>
        <taxon>Pseudomonadati</taxon>
        <taxon>Myxococcota</taxon>
        <taxon>Myxococcia</taxon>
        <taxon>Myxococcales</taxon>
        <taxon>Cystobacterineae</taxon>
        <taxon>Archangiaceae</taxon>
        <taxon>Cystobacter</taxon>
    </lineage>
</organism>
<keyword evidence="3" id="KW-1185">Reference proteome</keyword>
<feature type="compositionally biased region" description="Basic and acidic residues" evidence="1">
    <location>
        <begin position="28"/>
        <end position="46"/>
    </location>
</feature>
<accession>S9P515</accession>
<feature type="region of interest" description="Disordered" evidence="1">
    <location>
        <begin position="1"/>
        <end position="46"/>
    </location>
</feature>
<comment type="caution">
    <text evidence="2">The sequence shown here is derived from an EMBL/GenBank/DDBJ whole genome shotgun (WGS) entry which is preliminary data.</text>
</comment>
<protein>
    <submittedName>
        <fullName evidence="2">Uncharacterized protein</fullName>
    </submittedName>
</protein>
<dbReference type="Proteomes" id="UP000011682">
    <property type="component" value="Unassembled WGS sequence"/>
</dbReference>
<evidence type="ECO:0000313" key="3">
    <source>
        <dbReference type="Proteomes" id="UP000011682"/>
    </source>
</evidence>
<dbReference type="EMBL" id="ANAH02000064">
    <property type="protein sequence ID" value="EPX57307.1"/>
    <property type="molecule type" value="Genomic_DNA"/>
</dbReference>